<proteinExistence type="inferred from homology"/>
<dbReference type="Pfam" id="PF00406">
    <property type="entry name" value="ADK"/>
    <property type="match status" value="1"/>
</dbReference>
<dbReference type="InterPro" id="IPR000850">
    <property type="entry name" value="Adenylat/UMP-CMP_kin"/>
</dbReference>
<evidence type="ECO:0000256" key="4">
    <source>
        <dbReference type="ARBA" id="ARBA00022777"/>
    </source>
</evidence>
<comment type="pathway">
    <text evidence="6">Purine metabolism; AMP biosynthesis via salvage pathway; AMP from ADP: step 1/1.</text>
</comment>
<dbReference type="EC" id="2.7.4.3" evidence="6 8"/>
<dbReference type="Pfam" id="PF05191">
    <property type="entry name" value="ADK_lid"/>
    <property type="match status" value="1"/>
</dbReference>
<keyword evidence="6" id="KW-0963">Cytoplasm</keyword>
<feature type="region of interest" description="NMP" evidence="6">
    <location>
        <begin position="61"/>
        <end position="90"/>
    </location>
</feature>
<keyword evidence="5 6" id="KW-0067">ATP-binding</keyword>
<dbReference type="NCBIfam" id="TIGR01351">
    <property type="entry name" value="adk"/>
    <property type="match status" value="1"/>
</dbReference>
<dbReference type="PRINTS" id="PR00094">
    <property type="entry name" value="ADENYLTKNASE"/>
</dbReference>
<evidence type="ECO:0000256" key="7">
    <source>
        <dbReference type="RuleBase" id="RU003330"/>
    </source>
</evidence>
<dbReference type="GO" id="GO:0004017">
    <property type="term" value="F:AMP kinase activity"/>
    <property type="evidence" value="ECO:0007669"/>
    <property type="project" value="UniProtKB-UniRule"/>
</dbReference>
<dbReference type="InterPro" id="IPR006259">
    <property type="entry name" value="Adenyl_kin_sub"/>
</dbReference>
<evidence type="ECO:0000256" key="2">
    <source>
        <dbReference type="ARBA" id="ARBA00022727"/>
    </source>
</evidence>
<feature type="binding site" evidence="6">
    <location>
        <position position="67"/>
    </location>
    <ligand>
        <name>AMP</name>
        <dbReference type="ChEBI" id="CHEBI:456215"/>
    </ligand>
</feature>
<dbReference type="InterPro" id="IPR007862">
    <property type="entry name" value="Adenylate_kinase_lid-dom"/>
</dbReference>
<comment type="subcellular location">
    <subcellularLocation>
        <location evidence="6 8">Cytoplasm</location>
    </subcellularLocation>
</comment>
<keyword evidence="11" id="KW-1185">Reference proteome</keyword>
<evidence type="ECO:0000256" key="3">
    <source>
        <dbReference type="ARBA" id="ARBA00022741"/>
    </source>
</evidence>
<dbReference type="GO" id="GO:0044209">
    <property type="term" value="P:AMP salvage"/>
    <property type="evidence" value="ECO:0007669"/>
    <property type="project" value="UniProtKB-UniRule"/>
</dbReference>
<dbReference type="HAMAP" id="MF_00235">
    <property type="entry name" value="Adenylate_kinase_Adk"/>
    <property type="match status" value="1"/>
</dbReference>
<dbReference type="SUPFAM" id="SSF52540">
    <property type="entry name" value="P-loop containing nucleoside triphosphate hydrolases"/>
    <property type="match status" value="1"/>
</dbReference>
<evidence type="ECO:0000256" key="1">
    <source>
        <dbReference type="ARBA" id="ARBA00022679"/>
    </source>
</evidence>
<evidence type="ECO:0000256" key="8">
    <source>
        <dbReference type="RuleBase" id="RU003331"/>
    </source>
</evidence>
<dbReference type="EMBL" id="QKUF01000027">
    <property type="protein sequence ID" value="PZW23292.1"/>
    <property type="molecule type" value="Genomic_DNA"/>
</dbReference>
<keyword evidence="1 6" id="KW-0808">Transferase</keyword>
<dbReference type="GO" id="GO:0005737">
    <property type="term" value="C:cytoplasm"/>
    <property type="evidence" value="ECO:0007669"/>
    <property type="project" value="UniProtKB-SubCell"/>
</dbReference>
<reference evidence="10 11" key="1">
    <citation type="submission" date="2018-06" db="EMBL/GenBank/DDBJ databases">
        <title>Genomic Encyclopedia of Archaeal and Bacterial Type Strains, Phase II (KMG-II): from individual species to whole genera.</title>
        <authorList>
            <person name="Goeker M."/>
        </authorList>
    </citation>
    <scope>NUCLEOTIDE SEQUENCE [LARGE SCALE GENOMIC DNA]</scope>
    <source>
        <strain evidence="10 11">ATCC BAA-1881</strain>
    </source>
</reference>
<keyword evidence="2 6" id="KW-0545">Nucleotide biosynthesis</keyword>
<dbReference type="NCBIfam" id="NF001380">
    <property type="entry name" value="PRK00279.1-2"/>
    <property type="match status" value="1"/>
</dbReference>
<dbReference type="PANTHER" id="PTHR23359">
    <property type="entry name" value="NUCLEOTIDE KINASE"/>
    <property type="match status" value="1"/>
</dbReference>
<dbReference type="FunFam" id="3.40.50.300:FF:000106">
    <property type="entry name" value="Adenylate kinase mitochondrial"/>
    <property type="match status" value="1"/>
</dbReference>
<organism evidence="10 11">
    <name type="scientific">Thermosporothrix hazakensis</name>
    <dbReference type="NCBI Taxonomy" id="644383"/>
    <lineage>
        <taxon>Bacteria</taxon>
        <taxon>Bacillati</taxon>
        <taxon>Chloroflexota</taxon>
        <taxon>Ktedonobacteria</taxon>
        <taxon>Ktedonobacterales</taxon>
        <taxon>Thermosporotrichaceae</taxon>
        <taxon>Thermosporothrix</taxon>
    </lineage>
</organism>
<name>A0A326U0T5_THEHA</name>
<feature type="binding site" evidence="6">
    <location>
        <begin position="41"/>
        <end position="46"/>
    </location>
    <ligand>
        <name>ATP</name>
        <dbReference type="ChEBI" id="CHEBI:30616"/>
    </ligand>
</feature>
<feature type="binding site" evidence="6">
    <location>
        <begin position="116"/>
        <end position="119"/>
    </location>
    <ligand>
        <name>AMP</name>
        <dbReference type="ChEBI" id="CHEBI:456215"/>
    </ligand>
</feature>
<dbReference type="InterPro" id="IPR027417">
    <property type="entry name" value="P-loop_NTPase"/>
</dbReference>
<dbReference type="RefSeq" id="WP_246046330.1">
    <property type="nucleotide sequence ID" value="NZ_BIFX01000001.1"/>
</dbReference>
<protein>
    <recommendedName>
        <fullName evidence="6 8">Adenylate kinase</fullName>
        <shortName evidence="6">AK</shortName>
        <ecNumber evidence="6 8">2.7.4.3</ecNumber>
    </recommendedName>
    <alternativeName>
        <fullName evidence="6">ATP-AMP transphosphorylase</fullName>
    </alternativeName>
    <alternativeName>
        <fullName evidence="6">ATP:AMP phosphotransferase</fullName>
    </alternativeName>
    <alternativeName>
        <fullName evidence="6">Adenylate monophosphate kinase</fullName>
    </alternativeName>
</protein>
<evidence type="ECO:0000259" key="9">
    <source>
        <dbReference type="Pfam" id="PF05191"/>
    </source>
</evidence>
<evidence type="ECO:0000256" key="6">
    <source>
        <dbReference type="HAMAP-Rule" id="MF_00235"/>
    </source>
</evidence>
<comment type="caution">
    <text evidence="6">Lacks conserved residue(s) required for the propagation of feature annotation.</text>
</comment>
<dbReference type="CDD" id="cd01428">
    <property type="entry name" value="ADK"/>
    <property type="match status" value="1"/>
</dbReference>
<dbReference type="AlphaFoldDB" id="A0A326U0T5"/>
<keyword evidence="4 6" id="KW-0418">Kinase</keyword>
<accession>A0A326U0T5</accession>
<dbReference type="GO" id="GO:0005524">
    <property type="term" value="F:ATP binding"/>
    <property type="evidence" value="ECO:0007669"/>
    <property type="project" value="UniProtKB-UniRule"/>
</dbReference>
<comment type="function">
    <text evidence="6">Catalyzes the reversible transfer of the terminal phosphate group between ATP and AMP. Plays an important role in cellular energy homeostasis and in adenine nucleotide metabolism.</text>
</comment>
<dbReference type="InterPro" id="IPR033690">
    <property type="entry name" value="Adenylat_kinase_CS"/>
</dbReference>
<evidence type="ECO:0000313" key="10">
    <source>
        <dbReference type="EMBL" id="PZW23292.1"/>
    </source>
</evidence>
<dbReference type="Gene3D" id="3.40.50.300">
    <property type="entry name" value="P-loop containing nucleotide triphosphate hydrolases"/>
    <property type="match status" value="1"/>
</dbReference>
<comment type="catalytic activity">
    <reaction evidence="6 8">
        <text>AMP + ATP = 2 ADP</text>
        <dbReference type="Rhea" id="RHEA:12973"/>
        <dbReference type="ChEBI" id="CHEBI:30616"/>
        <dbReference type="ChEBI" id="CHEBI:456215"/>
        <dbReference type="ChEBI" id="CHEBI:456216"/>
        <dbReference type="EC" id="2.7.4.3"/>
    </reaction>
</comment>
<gene>
    <name evidence="6" type="primary">adk</name>
    <name evidence="10" type="ORF">EI42_05090</name>
</gene>
<comment type="domain">
    <text evidence="6">Consists of three domains, a large central CORE domain and two small peripheral domains, NMPbind and LID, which undergo movements during catalysis. The LID domain closes over the site of phosphoryl transfer upon ATP binding. Assembling and dissambling the active center during each catalytic cycle provides an effective means to prevent ATP hydrolysis.</text>
</comment>
<feature type="binding site" evidence="6">
    <location>
        <position position="191"/>
    </location>
    <ligand>
        <name>AMP</name>
        <dbReference type="ChEBI" id="CHEBI:456215"/>
    </ligand>
</feature>
<feature type="binding site" evidence="6">
    <location>
        <position position="202"/>
    </location>
    <ligand>
        <name>AMP</name>
        <dbReference type="ChEBI" id="CHEBI:456215"/>
    </ligand>
</feature>
<dbReference type="NCBIfam" id="NF001381">
    <property type="entry name" value="PRK00279.1-3"/>
    <property type="match status" value="1"/>
</dbReference>
<comment type="caution">
    <text evidence="10">The sequence shown here is derived from an EMBL/GenBank/DDBJ whole genome shotgun (WGS) entry which is preliminary data.</text>
</comment>
<feature type="domain" description="Adenylate kinase active site lid" evidence="9">
    <location>
        <begin position="158"/>
        <end position="193"/>
    </location>
</feature>
<feature type="binding site" evidence="6">
    <location>
        <begin position="88"/>
        <end position="90"/>
    </location>
    <ligand>
        <name>AMP</name>
        <dbReference type="ChEBI" id="CHEBI:456215"/>
    </ligand>
</feature>
<evidence type="ECO:0000256" key="5">
    <source>
        <dbReference type="ARBA" id="ARBA00022840"/>
    </source>
</evidence>
<feature type="binding site" evidence="6">
    <location>
        <position position="123"/>
    </location>
    <ligand>
        <name>AMP</name>
        <dbReference type="ChEBI" id="CHEBI:456215"/>
    </ligand>
</feature>
<dbReference type="Proteomes" id="UP000248806">
    <property type="component" value="Unassembled WGS sequence"/>
</dbReference>
<evidence type="ECO:0000313" key="11">
    <source>
        <dbReference type="Proteomes" id="UP000248806"/>
    </source>
</evidence>
<dbReference type="UniPathway" id="UPA00588">
    <property type="reaction ID" value="UER00649"/>
</dbReference>
<feature type="binding site" evidence="6">
    <location>
        <position position="62"/>
    </location>
    <ligand>
        <name>AMP</name>
        <dbReference type="ChEBI" id="CHEBI:456215"/>
    </ligand>
</feature>
<feature type="binding site" evidence="6">
    <location>
        <position position="230"/>
    </location>
    <ligand>
        <name>ATP</name>
        <dbReference type="ChEBI" id="CHEBI:30616"/>
    </ligand>
</feature>
<dbReference type="PROSITE" id="PS00113">
    <property type="entry name" value="ADENYLATE_KINASE"/>
    <property type="match status" value="1"/>
</dbReference>
<keyword evidence="3 6" id="KW-0547">Nucleotide-binding</keyword>
<comment type="similarity">
    <text evidence="6 7">Belongs to the adenylate kinase family.</text>
</comment>
<feature type="binding site" evidence="6">
    <location>
        <position position="158"/>
    </location>
    <ligand>
        <name>ATP</name>
        <dbReference type="ChEBI" id="CHEBI:30616"/>
    </ligand>
</feature>
<comment type="subunit">
    <text evidence="6 8">Monomer.</text>
</comment>
<sequence length="253" mass="28439">MAVSLHFHLWSGRRLYGSATAHSLQFRRRKIVNIILIGAQGSGKGTQAERLAHKLGIPHVASGDLFRKAIADKTELGVQAKEYLDRGELVPDDITVAMILKRLSAPDCARGVLLDGFPRTIVQAQALDRGLASAARSVDCAVYLQVPRDVLVERLSGRYICRAHQHPYNIRTNPPKVPGVCDIDGSELYQREDDRGEMIQRRLDIFFGETIHLLDYYQQQGKLIEIDGNRSIEAVHQQLYSAIMERVGEKERE</sequence>
<feature type="region of interest" description="LID" evidence="6">
    <location>
        <begin position="157"/>
        <end position="194"/>
    </location>
</feature>